<dbReference type="Pfam" id="PF05949">
    <property type="entry name" value="DUF881"/>
    <property type="match status" value="1"/>
</dbReference>
<reference evidence="3" key="1">
    <citation type="journal article" date="2019" name="Int. J. Syst. Evol. Microbiol.">
        <title>The Global Catalogue of Microorganisms (GCM) 10K type strain sequencing project: providing services to taxonomists for standard genome sequencing and annotation.</title>
        <authorList>
            <consortium name="The Broad Institute Genomics Platform"/>
            <consortium name="The Broad Institute Genome Sequencing Center for Infectious Disease"/>
            <person name="Wu L."/>
            <person name="Ma J."/>
        </authorList>
    </citation>
    <scope>NUCLEOTIDE SEQUENCE [LARGE SCALE GENOMIC DNA]</scope>
    <source>
        <strain evidence="3">JCM 17939</strain>
    </source>
</reference>
<dbReference type="Proteomes" id="UP001501442">
    <property type="component" value="Unassembled WGS sequence"/>
</dbReference>
<keyword evidence="3" id="KW-1185">Reference proteome</keyword>
<comment type="similarity">
    <text evidence="1">Belongs to the UPF0749 family.</text>
</comment>
<organism evidence="2 3">
    <name type="scientific">Actinoallomurus vinaceus</name>
    <dbReference type="NCBI Taxonomy" id="1080074"/>
    <lineage>
        <taxon>Bacteria</taxon>
        <taxon>Bacillati</taxon>
        <taxon>Actinomycetota</taxon>
        <taxon>Actinomycetes</taxon>
        <taxon>Streptosporangiales</taxon>
        <taxon>Thermomonosporaceae</taxon>
        <taxon>Actinoallomurus</taxon>
    </lineage>
</organism>
<proteinExistence type="inferred from homology"/>
<dbReference type="PANTHER" id="PTHR37313">
    <property type="entry name" value="UPF0749 PROTEIN RV1825"/>
    <property type="match status" value="1"/>
</dbReference>
<gene>
    <name evidence="2" type="ORF">GCM10023196_018710</name>
</gene>
<dbReference type="EMBL" id="BAABHK010000002">
    <property type="protein sequence ID" value="GAA4623252.1"/>
    <property type="molecule type" value="Genomic_DNA"/>
</dbReference>
<dbReference type="Gene3D" id="3.30.70.1880">
    <property type="entry name" value="Protein of unknown function DUF881"/>
    <property type="match status" value="1"/>
</dbReference>
<evidence type="ECO:0000256" key="1">
    <source>
        <dbReference type="ARBA" id="ARBA00009108"/>
    </source>
</evidence>
<dbReference type="InterPro" id="IPR010273">
    <property type="entry name" value="DUF881"/>
</dbReference>
<dbReference type="RefSeq" id="WP_345430250.1">
    <property type="nucleotide sequence ID" value="NZ_BAABHK010000002.1"/>
</dbReference>
<accession>A0ABP8U7U8</accession>
<sequence length="282" mass="30314">MSERGEGARWNRPDASMSLLADLLAGKGLDPGYEEAAARRAAGGDRSSRTGRSARLLAGTLVLGLLGAVAVVEVHRGEPVAQRQRRALLTQIRQRTEEGEALQRQADRMRGQTDRLRRTVLARSAAGRTARQEMDRLAADAADAPARGAGLTVVLDDSHPRGDPQDGRVTDQDMQRLVNALWAAGATAIAVNGQRMTATTAIRFAGDAILVDYRPLSRPYTVTALGDPRRMDGTFAGSPAARSFRTLKAAFGIRFDIRQEDSVRLPAAPAPSLRYAGEVPPK</sequence>
<protein>
    <submittedName>
        <fullName evidence="2">DUF881 domain-containing protein</fullName>
    </submittedName>
</protein>
<name>A0ABP8U7U8_9ACTN</name>
<dbReference type="PANTHER" id="PTHR37313:SF1">
    <property type="entry name" value="UPF0749 PROTEIN RV1823"/>
    <property type="match status" value="1"/>
</dbReference>
<evidence type="ECO:0000313" key="2">
    <source>
        <dbReference type="EMBL" id="GAA4623252.1"/>
    </source>
</evidence>
<evidence type="ECO:0000313" key="3">
    <source>
        <dbReference type="Proteomes" id="UP001501442"/>
    </source>
</evidence>
<comment type="caution">
    <text evidence="2">The sequence shown here is derived from an EMBL/GenBank/DDBJ whole genome shotgun (WGS) entry which is preliminary data.</text>
</comment>